<feature type="compositionally biased region" description="Polar residues" evidence="6">
    <location>
        <begin position="787"/>
        <end position="812"/>
    </location>
</feature>
<sequence length="831" mass="93642">MVSRKRAHSEMETATPKKEQPAAEEPSLLQRIRNCWEFASLMQYIFFFGKLMKIDEDLGIEDLEMECLKPEPSEKLMEIGLSLLKFVSSHRGLTFDNFDEYTRRQYNAKAPQLVNPFGYDEEPNKFRDFDVFLKLKVLHQLSLWTLWNPDRIREKMPEQREIDQTQWRIEEFGWDSKDRIYYVLDDNRLYRRTDPPIPPPAPAKPKANSKKGRAAARAAKRRRLSTKVEEDDEDATESEKTSAETPAAEYKWECLATNLAEYQAFLDTLQKTRDPNEKSLRDRIVEGVLPIVGRAAEAEERKRQKREKELFNLQLLAGAKRSSRLAEKLDKERRDREAMEAARKREQELAAARKEMEMQRKMEKERQNRIMTRERRIQEREAKRILHEEEMARLEEEQKKLESGEARVSERHLKAELDKRKKEMEELAEEDQWIFDCSGCGVHGENIDDGSHCVACERCNVWQHSKCLGISQQDAEKDDFHFVCADCKRKEEEANRPKIPPLKFRIGSASPAATAPAMKKEGEQSPLASKVSLPTLSNVTGFPQQSTIPPAQPQFNGGPPVSPERRFYPITNGFPAPGSPSKASVGPASSPLSSLPKPAYIPRQEPAQNSTAALQGILSGNPLSHRPSSSHSSPIQNRPSMSPTQGNRDVGPLAGFPPSTIPNGSLPSTPYGQHRPIARPQDRGVPSFSSSIDQRTTSFSESFAPHHTPPPPGSQNNNNLALSGLSPTKNDSPRPVTASSVSSASILPPIHRLEPSPKLMGRSSVDAPIPPPVKMMTPEQEGRRQLENQLASNTTLPPLSSWNTPSSNNNIQPPLDPAPNTQNQNNSMNGH</sequence>
<protein>
    <submittedName>
        <fullName evidence="8">Cat eye syndrome critical region protein 2</fullName>
    </submittedName>
</protein>
<dbReference type="InterPro" id="IPR011011">
    <property type="entry name" value="Znf_FYVE_PHD"/>
</dbReference>
<organism evidence="8">
    <name type="scientific">Talaromyces marneffei PM1</name>
    <dbReference type="NCBI Taxonomy" id="1077442"/>
    <lineage>
        <taxon>Eukaryota</taxon>
        <taxon>Fungi</taxon>
        <taxon>Dikarya</taxon>
        <taxon>Ascomycota</taxon>
        <taxon>Pezizomycotina</taxon>
        <taxon>Eurotiomycetes</taxon>
        <taxon>Eurotiomycetidae</taxon>
        <taxon>Eurotiales</taxon>
        <taxon>Trichocomaceae</taxon>
        <taxon>Talaromyces</taxon>
        <taxon>Talaromyces sect. Talaromyces</taxon>
    </lineage>
</organism>
<reference evidence="8" key="1">
    <citation type="journal article" date="2014" name="PLoS Genet.">
        <title>Signature Gene Expression Reveals Novel Clues to the Molecular Mechanisms of Dimorphic Transition in Penicillium marneffei.</title>
        <authorList>
            <person name="Yang E."/>
            <person name="Wang G."/>
            <person name="Cai J."/>
            <person name="Woo P.C."/>
            <person name="Lau S.K."/>
            <person name="Yuen K.-Y."/>
            <person name="Chow W.-N."/>
            <person name="Lin X."/>
        </authorList>
    </citation>
    <scope>NUCLEOTIDE SEQUENCE [LARGE SCALE GENOMIC DNA]</scope>
    <source>
        <strain evidence="8">PM1</strain>
    </source>
</reference>
<dbReference type="InterPro" id="IPR028938">
    <property type="entry name" value="Rsf1-like"/>
</dbReference>
<feature type="compositionally biased region" description="Polar residues" evidence="6">
    <location>
        <begin position="661"/>
        <end position="671"/>
    </location>
</feature>
<dbReference type="GO" id="GO:0006355">
    <property type="term" value="P:regulation of DNA-templated transcription"/>
    <property type="evidence" value="ECO:0007669"/>
    <property type="project" value="InterPro"/>
</dbReference>
<dbReference type="AlphaFoldDB" id="A0A093VCQ4"/>
<feature type="compositionally biased region" description="Basic residues" evidence="6">
    <location>
        <begin position="207"/>
        <end position="225"/>
    </location>
</feature>
<evidence type="ECO:0000256" key="2">
    <source>
        <dbReference type="ARBA" id="ARBA00022771"/>
    </source>
</evidence>
<dbReference type="InterPro" id="IPR019787">
    <property type="entry name" value="Znf_PHD-finger"/>
</dbReference>
<evidence type="ECO:0000256" key="5">
    <source>
        <dbReference type="SAM" id="Coils"/>
    </source>
</evidence>
<feature type="region of interest" description="Disordered" evidence="6">
    <location>
        <begin position="501"/>
        <end position="527"/>
    </location>
</feature>
<dbReference type="EMBL" id="JPOX01000014">
    <property type="protein sequence ID" value="KFX47774.1"/>
    <property type="molecule type" value="Genomic_DNA"/>
</dbReference>
<dbReference type="InterPro" id="IPR013083">
    <property type="entry name" value="Znf_RING/FYVE/PHD"/>
</dbReference>
<feature type="compositionally biased region" description="Basic and acidic residues" evidence="6">
    <location>
        <begin position="8"/>
        <end position="21"/>
    </location>
</feature>
<dbReference type="Gene3D" id="3.30.40.10">
    <property type="entry name" value="Zinc/RING finger domain, C3HC4 (zinc finger)"/>
    <property type="match status" value="1"/>
</dbReference>
<dbReference type="HOGENOM" id="CLU_015602_0_0_1"/>
<evidence type="ECO:0000256" key="3">
    <source>
        <dbReference type="ARBA" id="ARBA00022833"/>
    </source>
</evidence>
<keyword evidence="2 4" id="KW-0863">Zinc-finger</keyword>
<feature type="region of interest" description="Disordered" evidence="6">
    <location>
        <begin position="1"/>
        <end position="25"/>
    </location>
</feature>
<dbReference type="InterPro" id="IPR019786">
    <property type="entry name" value="Zinc_finger_PHD-type_CS"/>
</dbReference>
<feature type="compositionally biased region" description="Low complexity" evidence="6">
    <location>
        <begin position="587"/>
        <end position="598"/>
    </location>
</feature>
<feature type="compositionally biased region" description="Polar residues" evidence="6">
    <location>
        <begin position="687"/>
        <end position="701"/>
    </location>
</feature>
<feature type="coiled-coil region" evidence="5">
    <location>
        <begin position="322"/>
        <end position="430"/>
    </location>
</feature>
<feature type="domain" description="PHD-type" evidence="7">
    <location>
        <begin position="434"/>
        <end position="490"/>
    </location>
</feature>
<gene>
    <name evidence="8" type="ORF">GQ26_0141730</name>
</gene>
<dbReference type="PROSITE" id="PS50016">
    <property type="entry name" value="ZF_PHD_2"/>
    <property type="match status" value="1"/>
</dbReference>
<feature type="region of interest" description="Disordered" evidence="6">
    <location>
        <begin position="192"/>
        <end position="246"/>
    </location>
</feature>
<feature type="compositionally biased region" description="Polar residues" evidence="6">
    <location>
        <begin position="714"/>
        <end position="730"/>
    </location>
</feature>
<dbReference type="SUPFAM" id="SSF57903">
    <property type="entry name" value="FYVE/PHD zinc finger"/>
    <property type="match status" value="1"/>
</dbReference>
<keyword evidence="5" id="KW-0175">Coiled coil</keyword>
<evidence type="ECO:0000313" key="8">
    <source>
        <dbReference type="EMBL" id="KFX47774.1"/>
    </source>
</evidence>
<feature type="compositionally biased region" description="Polar residues" evidence="6">
    <location>
        <begin position="819"/>
        <end position="831"/>
    </location>
</feature>
<evidence type="ECO:0000256" key="6">
    <source>
        <dbReference type="SAM" id="MobiDB-lite"/>
    </source>
</evidence>
<dbReference type="Pfam" id="PF00628">
    <property type="entry name" value="PHD"/>
    <property type="match status" value="1"/>
</dbReference>
<accession>A0A093VCQ4</accession>
<evidence type="ECO:0000256" key="4">
    <source>
        <dbReference type="PROSITE-ProRule" id="PRU00146"/>
    </source>
</evidence>
<dbReference type="PROSITE" id="PS01359">
    <property type="entry name" value="ZF_PHD_1"/>
    <property type="match status" value="1"/>
</dbReference>
<evidence type="ECO:0000256" key="1">
    <source>
        <dbReference type="ARBA" id="ARBA00022723"/>
    </source>
</evidence>
<dbReference type="GO" id="GO:0031213">
    <property type="term" value="C:RSF complex"/>
    <property type="evidence" value="ECO:0007669"/>
    <property type="project" value="InterPro"/>
</dbReference>
<comment type="caution">
    <text evidence="8">The sequence shown here is derived from an EMBL/GenBank/DDBJ whole genome shotgun (WGS) entry which is preliminary data.</text>
</comment>
<feature type="compositionally biased region" description="Polar residues" evidence="6">
    <location>
        <begin position="543"/>
        <end position="555"/>
    </location>
</feature>
<keyword evidence="3" id="KW-0862">Zinc</keyword>
<feature type="compositionally biased region" description="Low complexity" evidence="6">
    <location>
        <begin position="621"/>
        <end position="640"/>
    </location>
</feature>
<dbReference type="GO" id="GO:0008270">
    <property type="term" value="F:zinc ion binding"/>
    <property type="evidence" value="ECO:0007669"/>
    <property type="project" value="UniProtKB-KW"/>
</dbReference>
<feature type="region of interest" description="Disordered" evidence="6">
    <location>
        <begin position="543"/>
        <end position="831"/>
    </location>
</feature>
<proteinExistence type="predicted"/>
<dbReference type="InterPro" id="IPR001965">
    <property type="entry name" value="Znf_PHD"/>
</dbReference>
<dbReference type="PANTHER" id="PTHR14296:SF3">
    <property type="entry name" value="DIKAR, ISOFORM F"/>
    <property type="match status" value="1"/>
</dbReference>
<dbReference type="PANTHER" id="PTHR14296">
    <property type="entry name" value="REMODELING AND SPACING FACTOR 1"/>
    <property type="match status" value="1"/>
</dbReference>
<dbReference type="SMART" id="SM00249">
    <property type="entry name" value="PHD"/>
    <property type="match status" value="1"/>
</dbReference>
<keyword evidence="1" id="KW-0479">Metal-binding</keyword>
<name>A0A093VCQ4_TALMA</name>
<dbReference type="eggNOG" id="ENOG502RATP">
    <property type="taxonomic scope" value="Eukaryota"/>
</dbReference>
<evidence type="ECO:0000259" key="7">
    <source>
        <dbReference type="PROSITE" id="PS50016"/>
    </source>
</evidence>